<keyword evidence="11" id="KW-1185">Reference proteome</keyword>
<evidence type="ECO:0000313" key="11">
    <source>
        <dbReference type="Proteomes" id="UP000005408"/>
    </source>
</evidence>
<evidence type="ECO:0000256" key="3">
    <source>
        <dbReference type="ARBA" id="ARBA00022989"/>
    </source>
</evidence>
<organism evidence="10 11">
    <name type="scientific">Magallana gigas</name>
    <name type="common">Pacific oyster</name>
    <name type="synonym">Crassostrea gigas</name>
    <dbReference type="NCBI Taxonomy" id="29159"/>
    <lineage>
        <taxon>Eukaryota</taxon>
        <taxon>Metazoa</taxon>
        <taxon>Spiralia</taxon>
        <taxon>Lophotrochozoa</taxon>
        <taxon>Mollusca</taxon>
        <taxon>Bivalvia</taxon>
        <taxon>Autobranchia</taxon>
        <taxon>Pteriomorphia</taxon>
        <taxon>Ostreida</taxon>
        <taxon>Ostreoidea</taxon>
        <taxon>Ostreidae</taxon>
        <taxon>Magallana</taxon>
    </lineage>
</organism>
<evidence type="ECO:0000256" key="5">
    <source>
        <dbReference type="ARBA" id="ARBA00023136"/>
    </source>
</evidence>
<dbReference type="PRINTS" id="PR00237">
    <property type="entry name" value="GPCRRHODOPSN"/>
</dbReference>
<keyword evidence="5 8" id="KW-0472">Membrane</keyword>
<evidence type="ECO:0000256" key="6">
    <source>
        <dbReference type="ARBA" id="ARBA00023170"/>
    </source>
</evidence>
<evidence type="ECO:0000259" key="9">
    <source>
        <dbReference type="PROSITE" id="PS50262"/>
    </source>
</evidence>
<keyword evidence="3 8" id="KW-1133">Transmembrane helix</keyword>
<name>A0A8W8NGV0_MAGGI</name>
<feature type="transmembrane region" description="Helical" evidence="8">
    <location>
        <begin position="20"/>
        <end position="40"/>
    </location>
</feature>
<dbReference type="Pfam" id="PF00001">
    <property type="entry name" value="7tm_1"/>
    <property type="match status" value="1"/>
</dbReference>
<protein>
    <recommendedName>
        <fullName evidence="9">G-protein coupled receptors family 1 profile domain-containing protein</fullName>
    </recommendedName>
</protein>
<dbReference type="PANTHER" id="PTHR24243:SF208">
    <property type="entry name" value="PYROKININ-1 RECEPTOR"/>
    <property type="match status" value="1"/>
</dbReference>
<evidence type="ECO:0000256" key="7">
    <source>
        <dbReference type="ARBA" id="ARBA00023224"/>
    </source>
</evidence>
<dbReference type="PROSITE" id="PS50262">
    <property type="entry name" value="G_PROTEIN_RECEP_F1_2"/>
    <property type="match status" value="1"/>
</dbReference>
<evidence type="ECO:0000313" key="10">
    <source>
        <dbReference type="EnsemblMetazoa" id="G5235.3:cds"/>
    </source>
</evidence>
<dbReference type="CDD" id="cd00637">
    <property type="entry name" value="7tm_classA_rhodopsin-like"/>
    <property type="match status" value="1"/>
</dbReference>
<proteinExistence type="predicted"/>
<accession>A0A8W8NGV0</accession>
<keyword evidence="6" id="KW-0675">Receptor</keyword>
<dbReference type="Gene3D" id="1.20.1070.10">
    <property type="entry name" value="Rhodopsin 7-helix transmembrane proteins"/>
    <property type="match status" value="1"/>
</dbReference>
<evidence type="ECO:0000256" key="8">
    <source>
        <dbReference type="SAM" id="Phobius"/>
    </source>
</evidence>
<dbReference type="GO" id="GO:0016020">
    <property type="term" value="C:membrane"/>
    <property type="evidence" value="ECO:0007669"/>
    <property type="project" value="UniProtKB-SubCell"/>
</dbReference>
<keyword evidence="7" id="KW-0807">Transducer</keyword>
<feature type="domain" description="G-protein coupled receptors family 1 profile" evidence="9">
    <location>
        <begin position="32"/>
        <end position="326"/>
    </location>
</feature>
<keyword evidence="4" id="KW-0297">G-protein coupled receptor</keyword>
<comment type="subcellular location">
    <subcellularLocation>
        <location evidence="1">Membrane</location>
        <topology evidence="1">Multi-pass membrane protein</topology>
    </subcellularLocation>
</comment>
<dbReference type="GO" id="GO:0004930">
    <property type="term" value="F:G protein-coupled receptor activity"/>
    <property type="evidence" value="ECO:0007669"/>
    <property type="project" value="UniProtKB-KW"/>
</dbReference>
<dbReference type="InterPro" id="IPR000276">
    <property type="entry name" value="GPCR_Rhodpsn"/>
</dbReference>
<sequence length="343" mass="39304">MDNLTELNEAFSTKSLPNTVVIVILLIVGILGNSLVIYVYEFRFPRSDGRCYIGPLAVSDLGTLISTSALNLLKNLMKFIFPGPIVCKCLYFLSYAFINISLFLWTVIAVQRYRKICKPFKWQMKRDWRKWCILILAGFSFAFFSPTLYFYGINEKVITEYNITVFVCEQTTTNVKGLLVYQGIGLIMSLLNVVAIIAIYIVVFIKIYKTMKGVRGEKNESTTSGTLPVSTISNFENPTHELSRNQHANASSSGRTEAQKLEHTIAFTFMTILLLGLISYVPSRSLVVYESIDLKFWENLNYSTFNLHLFLRRSYVVVHSCNVFIYLIFDSLFRKEIKSWIEG</sequence>
<feature type="transmembrane region" description="Helical" evidence="8">
    <location>
        <begin position="131"/>
        <end position="151"/>
    </location>
</feature>
<evidence type="ECO:0000256" key="4">
    <source>
        <dbReference type="ARBA" id="ARBA00023040"/>
    </source>
</evidence>
<feature type="transmembrane region" description="Helical" evidence="8">
    <location>
        <begin position="265"/>
        <end position="289"/>
    </location>
</feature>
<dbReference type="InterPro" id="IPR017452">
    <property type="entry name" value="GPCR_Rhodpsn_7TM"/>
</dbReference>
<feature type="transmembrane region" description="Helical" evidence="8">
    <location>
        <begin position="90"/>
        <end position="110"/>
    </location>
</feature>
<dbReference type="EnsemblMetazoa" id="G5235.3">
    <property type="protein sequence ID" value="G5235.3:cds"/>
    <property type="gene ID" value="G5235"/>
</dbReference>
<dbReference type="SUPFAM" id="SSF81321">
    <property type="entry name" value="Family A G protein-coupled receptor-like"/>
    <property type="match status" value="1"/>
</dbReference>
<dbReference type="PANTHER" id="PTHR24243">
    <property type="entry name" value="G-PROTEIN COUPLED RECEPTOR"/>
    <property type="match status" value="1"/>
</dbReference>
<evidence type="ECO:0000256" key="2">
    <source>
        <dbReference type="ARBA" id="ARBA00022692"/>
    </source>
</evidence>
<feature type="transmembrane region" description="Helical" evidence="8">
    <location>
        <begin position="179"/>
        <end position="205"/>
    </location>
</feature>
<feature type="transmembrane region" description="Helical" evidence="8">
    <location>
        <begin position="309"/>
        <end position="329"/>
    </location>
</feature>
<reference evidence="10" key="1">
    <citation type="submission" date="2022-08" db="UniProtKB">
        <authorList>
            <consortium name="EnsemblMetazoa"/>
        </authorList>
    </citation>
    <scope>IDENTIFICATION</scope>
    <source>
        <strain evidence="10">05x7-T-G4-1.051#20</strain>
    </source>
</reference>
<dbReference type="AlphaFoldDB" id="A0A8W8NGV0"/>
<keyword evidence="2 8" id="KW-0812">Transmembrane</keyword>
<feature type="transmembrane region" description="Helical" evidence="8">
    <location>
        <begin position="52"/>
        <end position="70"/>
    </location>
</feature>
<evidence type="ECO:0000256" key="1">
    <source>
        <dbReference type="ARBA" id="ARBA00004141"/>
    </source>
</evidence>
<dbReference type="Proteomes" id="UP000005408">
    <property type="component" value="Unassembled WGS sequence"/>
</dbReference>